<dbReference type="Proteomes" id="UP000616839">
    <property type="component" value="Unassembled WGS sequence"/>
</dbReference>
<dbReference type="AlphaFoldDB" id="A0A927K493"/>
<organism evidence="1 2">
    <name type="scientific">Nocardioides donggukensis</name>
    <dbReference type="NCBI Taxonomy" id="2774019"/>
    <lineage>
        <taxon>Bacteria</taxon>
        <taxon>Bacillati</taxon>
        <taxon>Actinomycetota</taxon>
        <taxon>Actinomycetes</taxon>
        <taxon>Propionibacteriales</taxon>
        <taxon>Nocardioidaceae</taxon>
        <taxon>Nocardioides</taxon>
    </lineage>
</organism>
<gene>
    <name evidence="1" type="ORF">IE331_07340</name>
</gene>
<keyword evidence="2" id="KW-1185">Reference proteome</keyword>
<comment type="caution">
    <text evidence="1">The sequence shown here is derived from an EMBL/GenBank/DDBJ whole genome shotgun (WGS) entry which is preliminary data.</text>
</comment>
<protein>
    <submittedName>
        <fullName evidence="1">Uncharacterized protein</fullName>
    </submittedName>
</protein>
<proteinExistence type="predicted"/>
<sequence length="132" mass="14556">MRFSEYEMTTALTAAVKEVLGTQRRDVRKGRADIEQVWRDMDRFKRYQVLEAVGSQVLPVLVALPDVEVAAGQSPAFTDDQIRSAVEEGLDEDGGRIRRRAAVAARVALVRLTLRHLPPRTGADASGPLDSP</sequence>
<dbReference type="RefSeq" id="WP_192142120.1">
    <property type="nucleotide sequence ID" value="NZ_JACYXZ010000002.1"/>
</dbReference>
<dbReference type="EMBL" id="JACYXZ010000002">
    <property type="protein sequence ID" value="MBD8869433.1"/>
    <property type="molecule type" value="Genomic_DNA"/>
</dbReference>
<name>A0A927K493_9ACTN</name>
<accession>A0A927K493</accession>
<evidence type="ECO:0000313" key="2">
    <source>
        <dbReference type="Proteomes" id="UP000616839"/>
    </source>
</evidence>
<evidence type="ECO:0000313" key="1">
    <source>
        <dbReference type="EMBL" id="MBD8869433.1"/>
    </source>
</evidence>
<reference evidence="1" key="1">
    <citation type="submission" date="2020-09" db="EMBL/GenBank/DDBJ databases">
        <title>Nocardioides sp. strain MJB4 16S ribosomal RNA gene Genome sequencing and assembly.</title>
        <authorList>
            <person name="Kim I."/>
        </authorList>
    </citation>
    <scope>NUCLEOTIDE SEQUENCE</scope>
    <source>
        <strain evidence="1">MJB4</strain>
    </source>
</reference>